<dbReference type="Proteomes" id="UP000719766">
    <property type="component" value="Unassembled WGS sequence"/>
</dbReference>
<accession>A0A9P7JA53</accession>
<dbReference type="EMBL" id="JABBWE010000001">
    <property type="protein sequence ID" value="KAG1810440.1"/>
    <property type="molecule type" value="Genomic_DNA"/>
</dbReference>
<keyword evidence="2" id="KW-1185">Reference proteome</keyword>
<evidence type="ECO:0008006" key="3">
    <source>
        <dbReference type="Google" id="ProtNLM"/>
    </source>
</evidence>
<name>A0A9P7JA53_9AGAM</name>
<organism evidence="1 2">
    <name type="scientific">Suillus plorans</name>
    <dbReference type="NCBI Taxonomy" id="116603"/>
    <lineage>
        <taxon>Eukaryota</taxon>
        <taxon>Fungi</taxon>
        <taxon>Dikarya</taxon>
        <taxon>Basidiomycota</taxon>
        <taxon>Agaricomycotina</taxon>
        <taxon>Agaricomycetes</taxon>
        <taxon>Agaricomycetidae</taxon>
        <taxon>Boletales</taxon>
        <taxon>Suillineae</taxon>
        <taxon>Suillaceae</taxon>
        <taxon>Suillus</taxon>
    </lineage>
</organism>
<reference evidence="1" key="1">
    <citation type="journal article" date="2020" name="New Phytol.">
        <title>Comparative genomics reveals dynamic genome evolution in host specialist ectomycorrhizal fungi.</title>
        <authorList>
            <person name="Lofgren L.A."/>
            <person name="Nguyen N.H."/>
            <person name="Vilgalys R."/>
            <person name="Ruytinx J."/>
            <person name="Liao H.L."/>
            <person name="Branco S."/>
            <person name="Kuo A."/>
            <person name="LaButti K."/>
            <person name="Lipzen A."/>
            <person name="Andreopoulos W."/>
            <person name="Pangilinan J."/>
            <person name="Riley R."/>
            <person name="Hundley H."/>
            <person name="Na H."/>
            <person name="Barry K."/>
            <person name="Grigoriev I.V."/>
            <person name="Stajich J.E."/>
            <person name="Kennedy P.G."/>
        </authorList>
    </citation>
    <scope>NUCLEOTIDE SEQUENCE</scope>
    <source>
        <strain evidence="1">S12</strain>
    </source>
</reference>
<dbReference type="OrthoDB" id="43744at2759"/>
<feature type="non-terminal residue" evidence="1">
    <location>
        <position position="74"/>
    </location>
</feature>
<dbReference type="GeneID" id="64593063"/>
<dbReference type="AlphaFoldDB" id="A0A9P7JA53"/>
<dbReference type="Gene3D" id="3.40.50.1820">
    <property type="entry name" value="alpha/beta hydrolase"/>
    <property type="match status" value="1"/>
</dbReference>
<sequence length="74" mass="8102">MDVEDVAESVRELIRIGVSEEIRQLMVGGSHGGFVAAHCIDRPIPNVASLRNPVILSGKLATRTDIPDQVYLEF</sequence>
<evidence type="ECO:0000313" key="1">
    <source>
        <dbReference type="EMBL" id="KAG1810440.1"/>
    </source>
</evidence>
<evidence type="ECO:0000313" key="2">
    <source>
        <dbReference type="Proteomes" id="UP000719766"/>
    </source>
</evidence>
<comment type="caution">
    <text evidence="1">The sequence shown here is derived from an EMBL/GenBank/DDBJ whole genome shotgun (WGS) entry which is preliminary data.</text>
</comment>
<proteinExistence type="predicted"/>
<protein>
    <recommendedName>
        <fullName evidence="3">Peptidase S9 prolyl oligopeptidase catalytic domain-containing protein</fullName>
    </recommendedName>
</protein>
<gene>
    <name evidence="1" type="ORF">HD556DRAFT_1281587</name>
</gene>
<dbReference type="InterPro" id="IPR029058">
    <property type="entry name" value="AB_hydrolase_fold"/>
</dbReference>
<dbReference type="RefSeq" id="XP_041168105.1">
    <property type="nucleotide sequence ID" value="XM_041299299.1"/>
</dbReference>